<protein>
    <submittedName>
        <fullName evidence="4">Tic22-like family protein isoform 1</fullName>
    </submittedName>
</protein>
<dbReference type="GO" id="GO:0015031">
    <property type="term" value="P:protein transport"/>
    <property type="evidence" value="ECO:0007669"/>
    <property type="project" value="InterPro"/>
</dbReference>
<evidence type="ECO:0000313" key="4">
    <source>
        <dbReference type="EMBL" id="EOY05103.1"/>
    </source>
</evidence>
<sequence>MNSATDAKTPKIFSPFKQPPPLLNLQQAFSDLQTHCSSLVQQTHHHLKGAFDCTFSHFNPPFLSPKGPVFTRIADSSKTKIDLSEKSGVAMSAEAIEESMAGVPVYALNNSEEKFVLVSGVSTKTSLGLFCFKKEDAEALLEQMKSMDPRMRRGSKVVAVALNKVFQMRVDGVALRLIPESAQIKNALRPYSSEDVPWSWDRRYNKKDVCGQKGKKLANQIAFSANLTLLYLTWQDIMERERAGFSDDGFPGIPVFESRCLILRSQNKSYRPVFFRKEDLEQSLLRASCPQNQLKPAFRPGDIQVAVFEEIIKWMKDGSTSMWDDVVFIPPGFEVPTDPTQQQ</sequence>
<accession>A0A061EKC0</accession>
<dbReference type="AlphaFoldDB" id="A0A061EKC0"/>
<evidence type="ECO:0000313" key="5">
    <source>
        <dbReference type="Proteomes" id="UP000026915"/>
    </source>
</evidence>
<dbReference type="FunCoup" id="A0A061EKC0">
    <property type="interactions" value="453"/>
</dbReference>
<evidence type="ECO:0000256" key="3">
    <source>
        <dbReference type="ARBA" id="ARBA00022640"/>
    </source>
</evidence>
<gene>
    <name evidence="4" type="ORF">TCM_020197</name>
</gene>
<organism evidence="4 5">
    <name type="scientific">Theobroma cacao</name>
    <name type="common">Cacao</name>
    <name type="synonym">Cocoa</name>
    <dbReference type="NCBI Taxonomy" id="3641"/>
    <lineage>
        <taxon>Eukaryota</taxon>
        <taxon>Viridiplantae</taxon>
        <taxon>Streptophyta</taxon>
        <taxon>Embryophyta</taxon>
        <taxon>Tracheophyta</taxon>
        <taxon>Spermatophyta</taxon>
        <taxon>Magnoliopsida</taxon>
        <taxon>eudicotyledons</taxon>
        <taxon>Gunneridae</taxon>
        <taxon>Pentapetalae</taxon>
        <taxon>rosids</taxon>
        <taxon>malvids</taxon>
        <taxon>Malvales</taxon>
        <taxon>Malvaceae</taxon>
        <taxon>Byttnerioideae</taxon>
        <taxon>Theobroma</taxon>
    </lineage>
</organism>
<dbReference type="Gene3D" id="3.40.1350.100">
    <property type="match status" value="1"/>
</dbReference>
<dbReference type="Gramene" id="EOY05103">
    <property type="protein sequence ID" value="EOY05103"/>
    <property type="gene ID" value="TCM_020197"/>
</dbReference>
<comment type="subcellular location">
    <subcellularLocation>
        <location evidence="1">Plastid</location>
        <location evidence="1">Chloroplast</location>
    </subcellularLocation>
</comment>
<dbReference type="PANTHER" id="PTHR33926:SF1">
    <property type="entry name" value="PROTEIN TIC 22-LIKE, CHLOROPLASTIC"/>
    <property type="match status" value="1"/>
</dbReference>
<evidence type="ECO:0000256" key="2">
    <source>
        <dbReference type="ARBA" id="ARBA00022528"/>
    </source>
</evidence>
<proteinExistence type="predicted"/>
<dbReference type="InterPro" id="IPR007378">
    <property type="entry name" value="Tic22-like"/>
</dbReference>
<reference evidence="4 5" key="1">
    <citation type="journal article" date="2013" name="Genome Biol.">
        <title>The genome sequence of the most widely cultivated cacao type and its use to identify candidate genes regulating pod color.</title>
        <authorList>
            <person name="Motamayor J.C."/>
            <person name="Mockaitis K."/>
            <person name="Schmutz J."/>
            <person name="Haiminen N."/>
            <person name="Iii D.L."/>
            <person name="Cornejo O."/>
            <person name="Findley S.D."/>
            <person name="Zheng P."/>
            <person name="Utro F."/>
            <person name="Royaert S."/>
            <person name="Saski C."/>
            <person name="Jenkins J."/>
            <person name="Podicheti R."/>
            <person name="Zhao M."/>
            <person name="Scheffler B.E."/>
            <person name="Stack J.C."/>
            <person name="Feltus F.A."/>
            <person name="Mustiga G.M."/>
            <person name="Amores F."/>
            <person name="Phillips W."/>
            <person name="Marelli J.P."/>
            <person name="May G.D."/>
            <person name="Shapiro H."/>
            <person name="Ma J."/>
            <person name="Bustamante C.D."/>
            <person name="Schnell R.J."/>
            <person name="Main D."/>
            <person name="Gilbert D."/>
            <person name="Parida L."/>
            <person name="Kuhn D.N."/>
        </authorList>
    </citation>
    <scope>NUCLEOTIDE SEQUENCE [LARGE SCALE GENOMIC DNA]</scope>
    <source>
        <strain evidence="5">cv. Matina 1-6</strain>
    </source>
</reference>
<dbReference type="eggNOG" id="ENOG502QV72">
    <property type="taxonomic scope" value="Eukaryota"/>
</dbReference>
<dbReference type="InParanoid" id="A0A061EKC0"/>
<name>A0A061EKC0_THECC</name>
<dbReference type="EMBL" id="CM001882">
    <property type="protein sequence ID" value="EOY05103.1"/>
    <property type="molecule type" value="Genomic_DNA"/>
</dbReference>
<dbReference type="Proteomes" id="UP000026915">
    <property type="component" value="Chromosome 4"/>
</dbReference>
<dbReference type="HOGENOM" id="CLU_078907_0_0_1"/>
<dbReference type="OMA" id="WARIAQG"/>
<keyword evidence="5" id="KW-1185">Reference proteome</keyword>
<keyword evidence="3" id="KW-0934">Plastid</keyword>
<dbReference type="GO" id="GO:0009507">
    <property type="term" value="C:chloroplast"/>
    <property type="evidence" value="ECO:0007669"/>
    <property type="project" value="UniProtKB-SubCell"/>
</dbReference>
<evidence type="ECO:0000256" key="1">
    <source>
        <dbReference type="ARBA" id="ARBA00004229"/>
    </source>
</evidence>
<dbReference type="STRING" id="3641.A0A061EKC0"/>
<dbReference type="PANTHER" id="PTHR33926">
    <property type="entry name" value="PROTEIN TIC 22, CHLOROPLASTIC"/>
    <property type="match status" value="1"/>
</dbReference>
<keyword evidence="2" id="KW-0150">Chloroplast</keyword>
<dbReference type="Pfam" id="PF04278">
    <property type="entry name" value="Tic22"/>
    <property type="match status" value="2"/>
</dbReference>